<dbReference type="PANTHER" id="PTHR31673">
    <property type="entry name" value="PROTEIN COBRA"/>
    <property type="match status" value="1"/>
</dbReference>
<protein>
    <recommendedName>
        <fullName evidence="4">COBRA-like protein</fullName>
    </recommendedName>
</protein>
<feature type="signal peptide" evidence="5">
    <location>
        <begin position="1"/>
        <end position="24"/>
    </location>
</feature>
<dbReference type="InterPro" id="IPR056900">
    <property type="entry name" value="COB_C"/>
</dbReference>
<evidence type="ECO:0000256" key="5">
    <source>
        <dbReference type="SAM" id="SignalP"/>
    </source>
</evidence>
<dbReference type="Pfam" id="PF04833">
    <property type="entry name" value="COBRA"/>
    <property type="match status" value="1"/>
</dbReference>
<keyword evidence="3" id="KW-0325">Glycoprotein</keyword>
<sequence length="458" mass="51078">MKGAFKCLAVTATLWMSFFLIVDCYDPLDPNGNITIKWDINSWTPEGYVATVTIFNWQQYRHISTPGWLLGWEWTKKEVIWNMVGAQATTQGDCSAYHSDPIPHCCAPNPTVVDLLPGVPYNQQVSNCCRGGVISSYSQDPQTALSAFQITVGNAGTSNTTVALPVNFTLMTPGPGYSCGPPTKVPASQFPSTDNRRVTQAFMTWNITCTYLQNLAQRAPTCCVSFSTFYNPRITPCAECACACASNSTVTAMSGATESTDTCIDPNTQYDDLPAISTGDSIEKSSQPDILYCTRDMCPVKIHWHIKTNYKEYWRVKVTITNRDFSRNFTQWTLTLQHPNFDNFTEAFSFNYKGLNPYGIYSNDTAVFWGIKYFNDMLMQAGPSGNVQSELLFAKGKDFKFSNGWAFPHRVYFNGDDCVLPELQDYPTLPNSSPRLQMSITCRVSMAVIGLSLIVLFV</sequence>
<dbReference type="Proteomes" id="UP000822688">
    <property type="component" value="Chromosome 4"/>
</dbReference>
<evidence type="ECO:0000313" key="7">
    <source>
        <dbReference type="EMBL" id="KAG0579922.1"/>
    </source>
</evidence>
<evidence type="ECO:0000313" key="8">
    <source>
        <dbReference type="Proteomes" id="UP000822688"/>
    </source>
</evidence>
<keyword evidence="2 5" id="KW-0732">Signal</keyword>
<gene>
    <name evidence="7" type="ORF">KC19_4G134900</name>
</gene>
<dbReference type="OrthoDB" id="2012261at2759"/>
<evidence type="ECO:0000259" key="6">
    <source>
        <dbReference type="Pfam" id="PF25079"/>
    </source>
</evidence>
<name>A0A8T0I921_CERPU</name>
<proteinExistence type="inferred from homology"/>
<dbReference type="GO" id="GO:0052324">
    <property type="term" value="P:plant-type cell wall cellulose biosynthetic process"/>
    <property type="evidence" value="ECO:0007669"/>
    <property type="project" value="TreeGrafter"/>
</dbReference>
<keyword evidence="8" id="KW-1185">Reference proteome</keyword>
<dbReference type="AlphaFoldDB" id="A0A8T0I921"/>
<dbReference type="GO" id="GO:0005886">
    <property type="term" value="C:plasma membrane"/>
    <property type="evidence" value="ECO:0007669"/>
    <property type="project" value="TreeGrafter"/>
</dbReference>
<organism evidence="7 8">
    <name type="scientific">Ceratodon purpureus</name>
    <name type="common">Fire moss</name>
    <name type="synonym">Dicranum purpureum</name>
    <dbReference type="NCBI Taxonomy" id="3225"/>
    <lineage>
        <taxon>Eukaryota</taxon>
        <taxon>Viridiplantae</taxon>
        <taxon>Streptophyta</taxon>
        <taxon>Embryophyta</taxon>
        <taxon>Bryophyta</taxon>
        <taxon>Bryophytina</taxon>
        <taxon>Bryopsida</taxon>
        <taxon>Dicranidae</taxon>
        <taxon>Pseudoditrichales</taxon>
        <taxon>Ditrichaceae</taxon>
        <taxon>Ceratodon</taxon>
    </lineage>
</organism>
<dbReference type="InterPro" id="IPR006918">
    <property type="entry name" value="COBRA_pln"/>
</dbReference>
<evidence type="ECO:0000256" key="1">
    <source>
        <dbReference type="ARBA" id="ARBA00005507"/>
    </source>
</evidence>
<feature type="chain" id="PRO_5035910181" description="COBRA-like protein" evidence="5">
    <location>
        <begin position="25"/>
        <end position="458"/>
    </location>
</feature>
<dbReference type="GO" id="GO:0010215">
    <property type="term" value="P:cellulose microfibril organization"/>
    <property type="evidence" value="ECO:0007669"/>
    <property type="project" value="InterPro"/>
</dbReference>
<comment type="caution">
    <text evidence="7">The sequence shown here is derived from an EMBL/GenBank/DDBJ whole genome shotgun (WGS) entry which is preliminary data.</text>
</comment>
<comment type="similarity">
    <text evidence="1 4">Belongs to the COBRA family.</text>
</comment>
<evidence type="ECO:0000256" key="3">
    <source>
        <dbReference type="ARBA" id="ARBA00023180"/>
    </source>
</evidence>
<dbReference type="PANTHER" id="PTHR31673:SF3">
    <property type="entry name" value="COBRA-LIKE PROTEIN 4"/>
    <property type="match status" value="1"/>
</dbReference>
<dbReference type="PIRSF" id="PIRSF038122">
    <property type="entry name" value="COBRA"/>
    <property type="match status" value="1"/>
</dbReference>
<dbReference type="Pfam" id="PF25079">
    <property type="entry name" value="COB_C"/>
    <property type="match status" value="1"/>
</dbReference>
<evidence type="ECO:0000256" key="4">
    <source>
        <dbReference type="PIRNR" id="PIRNR038122"/>
    </source>
</evidence>
<reference evidence="7" key="1">
    <citation type="submission" date="2020-06" db="EMBL/GenBank/DDBJ databases">
        <title>WGS assembly of Ceratodon purpureus strain R40.</title>
        <authorList>
            <person name="Carey S.B."/>
            <person name="Jenkins J."/>
            <person name="Shu S."/>
            <person name="Lovell J.T."/>
            <person name="Sreedasyam A."/>
            <person name="Maumus F."/>
            <person name="Tiley G.P."/>
            <person name="Fernandez-Pozo N."/>
            <person name="Barry K."/>
            <person name="Chen C."/>
            <person name="Wang M."/>
            <person name="Lipzen A."/>
            <person name="Daum C."/>
            <person name="Saski C.A."/>
            <person name="Payton A.C."/>
            <person name="Mcbreen J.C."/>
            <person name="Conrad R.E."/>
            <person name="Kollar L.M."/>
            <person name="Olsson S."/>
            <person name="Huttunen S."/>
            <person name="Landis J.B."/>
            <person name="Wickett N.J."/>
            <person name="Johnson M.G."/>
            <person name="Rensing S.A."/>
            <person name="Grimwood J."/>
            <person name="Schmutz J."/>
            <person name="Mcdaniel S.F."/>
        </authorList>
    </citation>
    <scope>NUCLEOTIDE SEQUENCE</scope>
    <source>
        <strain evidence="7">R40</strain>
    </source>
</reference>
<dbReference type="EMBL" id="CM026424">
    <property type="protein sequence ID" value="KAG0579922.1"/>
    <property type="molecule type" value="Genomic_DNA"/>
</dbReference>
<evidence type="ECO:0000256" key="2">
    <source>
        <dbReference type="ARBA" id="ARBA00022729"/>
    </source>
</evidence>
<feature type="domain" description="COBRA C-terminal" evidence="6">
    <location>
        <begin position="221"/>
        <end position="425"/>
    </location>
</feature>
<accession>A0A8T0I921</accession>